<dbReference type="InterPro" id="IPR001633">
    <property type="entry name" value="EAL_dom"/>
</dbReference>
<dbReference type="InterPro" id="IPR001789">
    <property type="entry name" value="Sig_transdc_resp-reg_receiver"/>
</dbReference>
<dbReference type="CDD" id="cd01948">
    <property type="entry name" value="EAL"/>
    <property type="match status" value="1"/>
</dbReference>
<comment type="caution">
    <text evidence="5">The sequence shown here is derived from an EMBL/GenBank/DDBJ whole genome shotgun (WGS) entry which is preliminary data.</text>
</comment>
<evidence type="ECO:0000256" key="1">
    <source>
        <dbReference type="PROSITE-ProRule" id="PRU00169"/>
    </source>
</evidence>
<dbReference type="Gene3D" id="3.20.20.450">
    <property type="entry name" value="EAL domain"/>
    <property type="match status" value="1"/>
</dbReference>
<accession>A0A916U9C2</accession>
<dbReference type="SUPFAM" id="SSF52172">
    <property type="entry name" value="CheY-like"/>
    <property type="match status" value="1"/>
</dbReference>
<gene>
    <name evidence="5" type="ORF">GCM10011396_10110</name>
</gene>
<evidence type="ECO:0000313" key="5">
    <source>
        <dbReference type="EMBL" id="GGC65103.1"/>
    </source>
</evidence>
<feature type="coiled-coil region" evidence="2">
    <location>
        <begin position="410"/>
        <end position="444"/>
    </location>
</feature>
<dbReference type="PANTHER" id="PTHR44757:SF2">
    <property type="entry name" value="BIOFILM ARCHITECTURE MAINTENANCE PROTEIN MBAA"/>
    <property type="match status" value="1"/>
</dbReference>
<dbReference type="Pfam" id="PF00563">
    <property type="entry name" value="EAL"/>
    <property type="match status" value="1"/>
</dbReference>
<dbReference type="EMBL" id="BMED01000001">
    <property type="protein sequence ID" value="GGC65103.1"/>
    <property type="molecule type" value="Genomic_DNA"/>
</dbReference>
<reference evidence="5" key="2">
    <citation type="submission" date="2020-09" db="EMBL/GenBank/DDBJ databases">
        <authorList>
            <person name="Sun Q."/>
            <person name="Zhou Y."/>
        </authorList>
    </citation>
    <scope>NUCLEOTIDE SEQUENCE</scope>
    <source>
        <strain evidence="5">CGMCC 1.10998</strain>
    </source>
</reference>
<keyword evidence="1" id="KW-0597">Phosphoprotein</keyword>
<feature type="domain" description="Response regulatory" evidence="3">
    <location>
        <begin position="286"/>
        <end position="401"/>
    </location>
</feature>
<evidence type="ECO:0000259" key="3">
    <source>
        <dbReference type="PROSITE" id="PS50110"/>
    </source>
</evidence>
<dbReference type="InterPro" id="IPR011006">
    <property type="entry name" value="CheY-like_superfamily"/>
</dbReference>
<evidence type="ECO:0000313" key="6">
    <source>
        <dbReference type="Proteomes" id="UP000637423"/>
    </source>
</evidence>
<dbReference type="GO" id="GO:0000160">
    <property type="term" value="P:phosphorelay signal transduction system"/>
    <property type="evidence" value="ECO:0007669"/>
    <property type="project" value="InterPro"/>
</dbReference>
<protein>
    <recommendedName>
        <fullName evidence="7">EAL domain, c-di-GMP-specific phosphodiesterase class I (Or its enzymatically inactive variant)</fullName>
    </recommendedName>
</protein>
<dbReference type="PANTHER" id="PTHR44757">
    <property type="entry name" value="DIGUANYLATE CYCLASE DGCP"/>
    <property type="match status" value="1"/>
</dbReference>
<sequence>MSKCFDAQDMNEKMIEKTLIADELHTAIAEEQWVLCYQPKAELTTGKVVGMEALIRWAHPSKGLISPAHFISIAEETGQICAIGEWVITQACRDILQWRSHEVQAPNVAINVSARQFQDGEFFEKLVRILANHDVSPNRISLEITESILMTNDEFIGDILKNFKKLGITLALDDFGTGYSALSYLKYFPFDYVKIDQSFVRDINTNSGDAAIAKAVISMAHSLGLRVIAEGVETDAQCEFLCNHLCDEIQGHFFSRPISAGEIENFLRADTRLPEHLLRMEKPQRTLLIVDDEPNILASIRRLLRREGYQILVANSGMEGLSILETNSVDVIISDQRMPNMTGVEFLRKAKLSHPDTVRIVLSGYTELQSITDAINEGAIYKFLTKPWDDEQLRLNIQEAFHYKEMADENRRLTFQIQATNTELAKANRQLADIVEQKQQQIKRDEISLEIVREVLQYIPLALIAIDDDNMIAFVNSAAEKIFQSAQPILGTDISHFDSTIGTSVTEFVEGEIFPLRLGNQAFSVSWRNMGAGSRSRGKLLTFTPSAAS</sequence>
<dbReference type="AlphaFoldDB" id="A0A916U9C2"/>
<dbReference type="PROSITE" id="PS50110">
    <property type="entry name" value="RESPONSE_REGULATORY"/>
    <property type="match status" value="1"/>
</dbReference>
<dbReference type="Proteomes" id="UP000637423">
    <property type="component" value="Unassembled WGS sequence"/>
</dbReference>
<dbReference type="PROSITE" id="PS50883">
    <property type="entry name" value="EAL"/>
    <property type="match status" value="1"/>
</dbReference>
<dbReference type="Gene3D" id="3.40.50.2300">
    <property type="match status" value="1"/>
</dbReference>
<evidence type="ECO:0008006" key="7">
    <source>
        <dbReference type="Google" id="ProtNLM"/>
    </source>
</evidence>
<dbReference type="InterPro" id="IPR052155">
    <property type="entry name" value="Biofilm_reg_signaling"/>
</dbReference>
<dbReference type="FunFam" id="3.20.20.450:FF:000001">
    <property type="entry name" value="Cyclic di-GMP phosphodiesterase yahA"/>
    <property type="match status" value="1"/>
</dbReference>
<name>A0A916U9C2_9BURK</name>
<dbReference type="Pfam" id="PF00072">
    <property type="entry name" value="Response_reg"/>
    <property type="match status" value="1"/>
</dbReference>
<keyword evidence="2" id="KW-0175">Coiled coil</keyword>
<reference evidence="5" key="1">
    <citation type="journal article" date="2014" name="Int. J. Syst. Evol. Microbiol.">
        <title>Complete genome sequence of Corynebacterium casei LMG S-19264T (=DSM 44701T), isolated from a smear-ripened cheese.</title>
        <authorList>
            <consortium name="US DOE Joint Genome Institute (JGI-PGF)"/>
            <person name="Walter F."/>
            <person name="Albersmeier A."/>
            <person name="Kalinowski J."/>
            <person name="Ruckert C."/>
        </authorList>
    </citation>
    <scope>NUCLEOTIDE SEQUENCE</scope>
    <source>
        <strain evidence="5">CGMCC 1.10998</strain>
    </source>
</reference>
<dbReference type="SUPFAM" id="SSF141868">
    <property type="entry name" value="EAL domain-like"/>
    <property type="match status" value="1"/>
</dbReference>
<proteinExistence type="predicted"/>
<evidence type="ECO:0000259" key="4">
    <source>
        <dbReference type="PROSITE" id="PS50883"/>
    </source>
</evidence>
<dbReference type="Gene3D" id="3.30.450.20">
    <property type="entry name" value="PAS domain"/>
    <property type="match status" value="1"/>
</dbReference>
<dbReference type="CDD" id="cd17569">
    <property type="entry name" value="REC_HupR-like"/>
    <property type="match status" value="1"/>
</dbReference>
<dbReference type="InterPro" id="IPR035919">
    <property type="entry name" value="EAL_sf"/>
</dbReference>
<evidence type="ECO:0000256" key="2">
    <source>
        <dbReference type="SAM" id="Coils"/>
    </source>
</evidence>
<keyword evidence="6" id="KW-1185">Reference proteome</keyword>
<feature type="domain" description="EAL" evidence="4">
    <location>
        <begin position="17"/>
        <end position="271"/>
    </location>
</feature>
<dbReference type="SMART" id="SM00052">
    <property type="entry name" value="EAL"/>
    <property type="match status" value="1"/>
</dbReference>
<dbReference type="SMART" id="SM00448">
    <property type="entry name" value="REC"/>
    <property type="match status" value="1"/>
</dbReference>
<feature type="modified residue" description="4-aspartylphosphate" evidence="1">
    <location>
        <position position="335"/>
    </location>
</feature>
<organism evidence="5 6">
    <name type="scientific">Undibacterium terreum</name>
    <dbReference type="NCBI Taxonomy" id="1224302"/>
    <lineage>
        <taxon>Bacteria</taxon>
        <taxon>Pseudomonadati</taxon>
        <taxon>Pseudomonadota</taxon>
        <taxon>Betaproteobacteria</taxon>
        <taxon>Burkholderiales</taxon>
        <taxon>Oxalobacteraceae</taxon>
        <taxon>Undibacterium</taxon>
    </lineage>
</organism>